<keyword evidence="3" id="KW-1185">Reference proteome</keyword>
<feature type="region of interest" description="Disordered" evidence="1">
    <location>
        <begin position="59"/>
        <end position="80"/>
    </location>
</feature>
<gene>
    <name evidence="2" type="ORF">SCHPADRAFT_24670</name>
</gene>
<dbReference type="Proteomes" id="UP000053477">
    <property type="component" value="Unassembled WGS sequence"/>
</dbReference>
<dbReference type="InParanoid" id="A0A0H2S6U4"/>
<proteinExistence type="predicted"/>
<dbReference type="EMBL" id="KQ085883">
    <property type="protein sequence ID" value="KLO20005.1"/>
    <property type="molecule type" value="Genomic_DNA"/>
</dbReference>
<evidence type="ECO:0000313" key="3">
    <source>
        <dbReference type="Proteomes" id="UP000053477"/>
    </source>
</evidence>
<organism evidence="2 3">
    <name type="scientific">Schizopora paradoxa</name>
    <dbReference type="NCBI Taxonomy" id="27342"/>
    <lineage>
        <taxon>Eukaryota</taxon>
        <taxon>Fungi</taxon>
        <taxon>Dikarya</taxon>
        <taxon>Basidiomycota</taxon>
        <taxon>Agaricomycotina</taxon>
        <taxon>Agaricomycetes</taxon>
        <taxon>Hymenochaetales</taxon>
        <taxon>Schizoporaceae</taxon>
        <taxon>Schizopora</taxon>
    </lineage>
</organism>
<protein>
    <submittedName>
        <fullName evidence="2">Uncharacterized protein</fullName>
    </submittedName>
</protein>
<reference evidence="2 3" key="1">
    <citation type="submission" date="2015-04" db="EMBL/GenBank/DDBJ databases">
        <title>Complete genome sequence of Schizopora paradoxa KUC8140, a cosmopolitan wood degrader in East Asia.</title>
        <authorList>
            <consortium name="DOE Joint Genome Institute"/>
            <person name="Min B."/>
            <person name="Park H."/>
            <person name="Jang Y."/>
            <person name="Kim J.-J."/>
            <person name="Kim K.H."/>
            <person name="Pangilinan J."/>
            <person name="Lipzen A."/>
            <person name="Riley R."/>
            <person name="Grigoriev I.V."/>
            <person name="Spatafora J.W."/>
            <person name="Choi I.-G."/>
        </authorList>
    </citation>
    <scope>NUCLEOTIDE SEQUENCE [LARGE SCALE GENOMIC DNA]</scope>
    <source>
        <strain evidence="2 3">KUC8140</strain>
    </source>
</reference>
<accession>A0A0H2S6U4</accession>
<evidence type="ECO:0000313" key="2">
    <source>
        <dbReference type="EMBL" id="KLO20005.1"/>
    </source>
</evidence>
<dbReference type="AlphaFoldDB" id="A0A0H2S6U4"/>
<name>A0A0H2S6U4_9AGAM</name>
<sequence>MVERAYNPAKPLRNARAIALARHECSPPPPVADPTTPLCSGGWSRDSDDEFMEESQVDTGSWIGGDSEVRPQVADPTGTSRFGCKRVDARRGRGRHIGYNTWVASAMIGKDKRTAASDWVPENNETRFFPWTLRNRRYRLGSLTGIMAIDGMCHGGCQHSPSNCL</sequence>
<evidence type="ECO:0000256" key="1">
    <source>
        <dbReference type="SAM" id="MobiDB-lite"/>
    </source>
</evidence>